<dbReference type="Proteomes" id="UP000244060">
    <property type="component" value="Unassembled WGS sequence"/>
</dbReference>
<evidence type="ECO:0000313" key="1">
    <source>
        <dbReference type="EMBL" id="PTR15332.1"/>
    </source>
</evidence>
<protein>
    <submittedName>
        <fullName evidence="1">Uncharacterized protein</fullName>
    </submittedName>
</protein>
<reference evidence="1 2" key="1">
    <citation type="submission" date="2018-04" db="EMBL/GenBank/DDBJ databases">
        <title>Genomic Encyclopedia of Type Strains, Phase III (KMG-III): the genomes of soil and plant-associated and newly described type strains.</title>
        <authorList>
            <person name="Whitman W."/>
        </authorList>
    </citation>
    <scope>NUCLEOTIDE SEQUENCE [LARGE SCALE GENOMIC DNA]</scope>
    <source>
        <strain evidence="1 2">KA25</strain>
    </source>
</reference>
<dbReference type="EMBL" id="QAOT01000014">
    <property type="protein sequence ID" value="PTR15332.1"/>
    <property type="molecule type" value="Genomic_DNA"/>
</dbReference>
<evidence type="ECO:0000313" key="2">
    <source>
        <dbReference type="Proteomes" id="UP000244060"/>
    </source>
</evidence>
<dbReference type="AlphaFoldDB" id="A0A2T5JYT0"/>
<gene>
    <name evidence="1" type="ORF">C8J28_11452</name>
</gene>
<sequence length="81" mass="8498">MAGIEGVALKGKGAADRMPEACATAQLVILAARHEGPVPPGCQLIDQSVLARTGALAIWPEAEGLRMVPARADRRLWSGRP</sequence>
<name>A0A2T5JYT0_9RHOB</name>
<proteinExistence type="predicted"/>
<organism evidence="1 2">
    <name type="scientific">Cereibacter azotoformans</name>
    <dbReference type="NCBI Taxonomy" id="43057"/>
    <lineage>
        <taxon>Bacteria</taxon>
        <taxon>Pseudomonadati</taxon>
        <taxon>Pseudomonadota</taxon>
        <taxon>Alphaproteobacteria</taxon>
        <taxon>Rhodobacterales</taxon>
        <taxon>Paracoccaceae</taxon>
        <taxon>Cereibacter</taxon>
    </lineage>
</organism>
<keyword evidence="2" id="KW-1185">Reference proteome</keyword>
<comment type="caution">
    <text evidence="1">The sequence shown here is derived from an EMBL/GenBank/DDBJ whole genome shotgun (WGS) entry which is preliminary data.</text>
</comment>
<accession>A0A2T5JYT0</accession>